<dbReference type="InterPro" id="IPR049492">
    <property type="entry name" value="BD-FAE-like_dom"/>
</dbReference>
<comment type="similarity">
    <text evidence="1">Belongs to the 'GDXG' lipolytic enzyme family.</text>
</comment>
<keyword evidence="2" id="KW-0378">Hydrolase</keyword>
<dbReference type="SUPFAM" id="SSF53474">
    <property type="entry name" value="alpha/beta-Hydrolases"/>
    <property type="match status" value="1"/>
</dbReference>
<proteinExistence type="inferred from homology"/>
<keyword evidence="3" id="KW-0812">Transmembrane</keyword>
<evidence type="ECO:0000256" key="2">
    <source>
        <dbReference type="ARBA" id="ARBA00022801"/>
    </source>
</evidence>
<evidence type="ECO:0000256" key="1">
    <source>
        <dbReference type="ARBA" id="ARBA00010515"/>
    </source>
</evidence>
<feature type="transmembrane region" description="Helical" evidence="3">
    <location>
        <begin position="7"/>
        <end position="24"/>
    </location>
</feature>
<name>A0A1H6S4Y9_9LACT</name>
<keyword evidence="3" id="KW-0472">Membrane</keyword>
<dbReference type="EMBL" id="FNYW01000006">
    <property type="protein sequence ID" value="SEI62969.1"/>
    <property type="molecule type" value="Genomic_DNA"/>
</dbReference>
<evidence type="ECO:0000313" key="5">
    <source>
        <dbReference type="EMBL" id="SEI62969.1"/>
    </source>
</evidence>
<dbReference type="PANTHER" id="PTHR48081">
    <property type="entry name" value="AB HYDROLASE SUPERFAMILY PROTEIN C4A8.06C"/>
    <property type="match status" value="1"/>
</dbReference>
<evidence type="ECO:0000256" key="3">
    <source>
        <dbReference type="SAM" id="Phobius"/>
    </source>
</evidence>
<feature type="transmembrane region" description="Helical" evidence="3">
    <location>
        <begin position="61"/>
        <end position="81"/>
    </location>
</feature>
<dbReference type="Proteomes" id="UP000198564">
    <property type="component" value="Unassembled WGS sequence"/>
</dbReference>
<keyword evidence="6" id="KW-1185">Reference proteome</keyword>
<dbReference type="InterPro" id="IPR029058">
    <property type="entry name" value="AB_hydrolase_fold"/>
</dbReference>
<reference evidence="6" key="1">
    <citation type="submission" date="2016-10" db="EMBL/GenBank/DDBJ databases">
        <authorList>
            <person name="Varghese N."/>
            <person name="Submissions S."/>
        </authorList>
    </citation>
    <scope>NUCLEOTIDE SEQUENCE [LARGE SCALE GENOMIC DNA]</scope>
    <source>
        <strain evidence="6">DSM 25751</strain>
    </source>
</reference>
<protein>
    <submittedName>
        <fullName evidence="5">Carboxylesterase family protein</fullName>
    </submittedName>
</protein>
<feature type="transmembrane region" description="Helical" evidence="3">
    <location>
        <begin position="202"/>
        <end position="223"/>
    </location>
</feature>
<dbReference type="RefSeq" id="WP_091633402.1">
    <property type="nucleotide sequence ID" value="NZ_FNYW01000006.1"/>
</dbReference>
<dbReference type="PANTHER" id="PTHR48081:SF30">
    <property type="entry name" value="ACETYL-HYDROLASE LIPR-RELATED"/>
    <property type="match status" value="1"/>
</dbReference>
<dbReference type="Pfam" id="PF20434">
    <property type="entry name" value="BD-FAE"/>
    <property type="match status" value="1"/>
</dbReference>
<dbReference type="AlphaFoldDB" id="A0A1H6S4Y9"/>
<gene>
    <name evidence="5" type="ORF">SAMN04488113_10640</name>
</gene>
<dbReference type="STRING" id="1130080.SAMN04488113_10640"/>
<feature type="transmembrane region" description="Helical" evidence="3">
    <location>
        <begin position="176"/>
        <end position="195"/>
    </location>
</feature>
<dbReference type="Gene3D" id="3.40.50.1820">
    <property type="entry name" value="alpha/beta hydrolase"/>
    <property type="match status" value="1"/>
</dbReference>
<sequence>MSRFFKSLFIVNILSLILSLIYFFMPEPSIFANIFGLILILTLTGNTVAASIVNRQKAVSFVYLLLSSFGLIIVMILNTITSLMPSNQSSQSVIAIGLMLLLLIVGALFTGLTLKDKRKWDKTDLVTAKQSSESYRKTRKAILIFLSVLLFIGTLLAIVMLTNLPSGLIEAGLSPYSFFYSFIYLSLAGISLKLINIKKHPIISNIFGALGIGLYILYAVPFLSIPSMLNEAEENYTKAFSNEWKTFDDDISEFKDIPLSIPAFFFGTASEDYSLEQDVLFYEGTEGVDKELELRFDAYMPPEDAESLPGERSVLIRIHGGGWGTGGKGFFNFSQINKYFASQGYTVFDVQYGLEESGQSAVFLSGPDTVYGDFSIDDMVRHLGIFTTYLADNSDTYNADINSVFISGGSAGGQLANALTLASSSGDYPDLVDPRLTVKG</sequence>
<feature type="transmembrane region" description="Helical" evidence="3">
    <location>
        <begin position="141"/>
        <end position="164"/>
    </location>
</feature>
<evidence type="ECO:0000259" key="4">
    <source>
        <dbReference type="Pfam" id="PF20434"/>
    </source>
</evidence>
<feature type="domain" description="BD-FAE-like" evidence="4">
    <location>
        <begin position="297"/>
        <end position="422"/>
    </location>
</feature>
<dbReference type="OrthoDB" id="9815425at2"/>
<keyword evidence="3" id="KW-1133">Transmembrane helix</keyword>
<evidence type="ECO:0000313" key="6">
    <source>
        <dbReference type="Proteomes" id="UP000198564"/>
    </source>
</evidence>
<dbReference type="InterPro" id="IPR050300">
    <property type="entry name" value="GDXG_lipolytic_enzyme"/>
</dbReference>
<accession>A0A1H6S4Y9</accession>
<dbReference type="GO" id="GO:0004806">
    <property type="term" value="F:triacylglycerol lipase activity"/>
    <property type="evidence" value="ECO:0007669"/>
    <property type="project" value="TreeGrafter"/>
</dbReference>
<organism evidence="5 6">
    <name type="scientific">Alkalibacterium gilvum</name>
    <dbReference type="NCBI Taxonomy" id="1130080"/>
    <lineage>
        <taxon>Bacteria</taxon>
        <taxon>Bacillati</taxon>
        <taxon>Bacillota</taxon>
        <taxon>Bacilli</taxon>
        <taxon>Lactobacillales</taxon>
        <taxon>Carnobacteriaceae</taxon>
        <taxon>Alkalibacterium</taxon>
    </lineage>
</organism>
<feature type="transmembrane region" description="Helical" evidence="3">
    <location>
        <begin position="93"/>
        <end position="114"/>
    </location>
</feature>
<feature type="transmembrane region" description="Helical" evidence="3">
    <location>
        <begin position="30"/>
        <end position="49"/>
    </location>
</feature>